<evidence type="ECO:0000256" key="4">
    <source>
        <dbReference type="ARBA" id="ARBA00022525"/>
    </source>
</evidence>
<dbReference type="PANTHER" id="PTHR18952">
    <property type="entry name" value="CARBONIC ANHYDRASE"/>
    <property type="match status" value="1"/>
</dbReference>
<dbReference type="AlphaFoldDB" id="A0A3G2KWM0"/>
<dbReference type="GO" id="GO:0008270">
    <property type="term" value="F:zinc ion binding"/>
    <property type="evidence" value="ECO:0007669"/>
    <property type="project" value="InterPro"/>
</dbReference>
<keyword evidence="6" id="KW-0862">Zinc</keyword>
<evidence type="ECO:0000256" key="3">
    <source>
        <dbReference type="ARBA" id="ARBA00012925"/>
    </source>
</evidence>
<keyword evidence="10" id="KW-0732">Signal</keyword>
<dbReference type="GO" id="GO:0004089">
    <property type="term" value="F:carbonate dehydratase activity"/>
    <property type="evidence" value="ECO:0007669"/>
    <property type="project" value="UniProtKB-EC"/>
</dbReference>
<keyword evidence="5" id="KW-0479">Metal-binding</keyword>
<comment type="subcellular location">
    <subcellularLocation>
        <location evidence="1">Secreted</location>
    </subcellularLocation>
</comment>
<dbReference type="EMBL" id="MF993498">
    <property type="protein sequence ID" value="AYN64225.1"/>
    <property type="molecule type" value="mRNA"/>
</dbReference>
<dbReference type="InterPro" id="IPR001148">
    <property type="entry name" value="CA_dom"/>
</dbReference>
<evidence type="ECO:0000256" key="8">
    <source>
        <dbReference type="ARBA" id="ARBA00023239"/>
    </source>
</evidence>
<evidence type="ECO:0000256" key="5">
    <source>
        <dbReference type="ARBA" id="ARBA00022723"/>
    </source>
</evidence>
<dbReference type="FunFam" id="3.10.200.10:FF:000003">
    <property type="entry name" value="Carbonic anhydrase 12"/>
    <property type="match status" value="1"/>
</dbReference>
<accession>A0A3G2KWM0</accession>
<organism evidence="12">
    <name type="scientific">Sinohyriopsis cumingii</name>
    <name type="common">Triangle sail mussel</name>
    <name type="synonym">Hyriopsis cumingii</name>
    <dbReference type="NCBI Taxonomy" id="165450"/>
    <lineage>
        <taxon>Eukaryota</taxon>
        <taxon>Metazoa</taxon>
        <taxon>Spiralia</taxon>
        <taxon>Lophotrochozoa</taxon>
        <taxon>Mollusca</taxon>
        <taxon>Bivalvia</taxon>
        <taxon>Autobranchia</taxon>
        <taxon>Heteroconchia</taxon>
        <taxon>Palaeoheterodonta</taxon>
        <taxon>Unionida</taxon>
        <taxon>Unionoidea</taxon>
        <taxon>Unionidae</taxon>
        <taxon>Gonideinae</taxon>
        <taxon>Sinohyriopsis</taxon>
    </lineage>
</organism>
<dbReference type="GO" id="GO:0005886">
    <property type="term" value="C:plasma membrane"/>
    <property type="evidence" value="ECO:0007669"/>
    <property type="project" value="TreeGrafter"/>
</dbReference>
<evidence type="ECO:0000256" key="7">
    <source>
        <dbReference type="ARBA" id="ARBA00023180"/>
    </source>
</evidence>
<evidence type="ECO:0000256" key="10">
    <source>
        <dbReference type="SAM" id="SignalP"/>
    </source>
</evidence>
<dbReference type="GO" id="GO:0005576">
    <property type="term" value="C:extracellular region"/>
    <property type="evidence" value="ECO:0007669"/>
    <property type="project" value="UniProtKB-SubCell"/>
</dbReference>
<evidence type="ECO:0000256" key="1">
    <source>
        <dbReference type="ARBA" id="ARBA00004613"/>
    </source>
</evidence>
<evidence type="ECO:0000256" key="6">
    <source>
        <dbReference type="ARBA" id="ARBA00022833"/>
    </source>
</evidence>
<evidence type="ECO:0000313" key="12">
    <source>
        <dbReference type="EMBL" id="AYN64225.1"/>
    </source>
</evidence>
<feature type="chain" id="PRO_5018190398" description="carbonic anhydrase" evidence="10">
    <location>
        <begin position="26"/>
        <end position="294"/>
    </location>
</feature>
<proteinExistence type="evidence at transcript level"/>
<dbReference type="SMART" id="SM01057">
    <property type="entry name" value="Carb_anhydrase"/>
    <property type="match status" value="1"/>
</dbReference>
<reference evidence="12" key="1">
    <citation type="submission" date="2017-09" db="EMBL/GenBank/DDBJ databases">
        <authorList>
            <person name="Wang Y."/>
            <person name="Wang G."/>
        </authorList>
    </citation>
    <scope>NUCLEOTIDE SEQUENCE</scope>
</reference>
<dbReference type="InterPro" id="IPR036398">
    <property type="entry name" value="CA_dom_sf"/>
</dbReference>
<comment type="similarity">
    <text evidence="2">Belongs to the alpha-carbonic anhydrase family.</text>
</comment>
<dbReference type="SMR" id="A0A3G2KWM0"/>
<feature type="signal peptide" evidence="10">
    <location>
        <begin position="1"/>
        <end position="25"/>
    </location>
</feature>
<dbReference type="PANTHER" id="PTHR18952:SF265">
    <property type="entry name" value="CARBONIC ANHYDRASE"/>
    <property type="match status" value="1"/>
</dbReference>
<evidence type="ECO:0000259" key="11">
    <source>
        <dbReference type="PROSITE" id="PS51144"/>
    </source>
</evidence>
<feature type="domain" description="Alpha-carbonic anhydrase" evidence="11">
    <location>
        <begin position="29"/>
        <end position="289"/>
    </location>
</feature>
<dbReference type="Gene3D" id="3.10.200.10">
    <property type="entry name" value="Alpha carbonic anhydrase"/>
    <property type="match status" value="1"/>
</dbReference>
<keyword evidence="8" id="KW-0456">Lyase</keyword>
<dbReference type="PROSITE" id="PS51144">
    <property type="entry name" value="ALPHA_CA_2"/>
    <property type="match status" value="1"/>
</dbReference>
<dbReference type="EC" id="4.2.1.1" evidence="3"/>
<keyword evidence="7" id="KW-0325">Glycoprotein</keyword>
<evidence type="ECO:0000256" key="9">
    <source>
        <dbReference type="ARBA" id="ARBA00048348"/>
    </source>
</evidence>
<dbReference type="SUPFAM" id="SSF51069">
    <property type="entry name" value="Carbonic anhydrase"/>
    <property type="match status" value="1"/>
</dbReference>
<evidence type="ECO:0000256" key="2">
    <source>
        <dbReference type="ARBA" id="ARBA00010718"/>
    </source>
</evidence>
<name>A0A3G2KWM0_SINCU</name>
<dbReference type="InterPro" id="IPR023561">
    <property type="entry name" value="Carbonic_anhydrase_a-class"/>
</dbReference>
<dbReference type="Pfam" id="PF00194">
    <property type="entry name" value="Carb_anhydrase"/>
    <property type="match status" value="1"/>
</dbReference>
<protein>
    <recommendedName>
        <fullName evidence="3">carbonic anhydrase</fullName>
        <ecNumber evidence="3">4.2.1.1</ecNumber>
    </recommendedName>
</protein>
<sequence>MHSYARVNMESTLFFVLGILRFSLATENFHWGYHGDSGPSYWSQHFESCAGKWQSPIDIPREEDVEYAGHLGFVESYGYDDVRVHTLKNNGHSLQVDVSGDSYILGGGLPGLYKVTQLHFHWGRTSDRGSEHTFDGTAFPMEMHVVHYKKEYGSINEALNKSDGLAVLGFMFKVIPFDNVFYEKFLKKLSAVQYSGESTDTWPMRLTDILPNSWQNLKYFRYNGSLTTPPCTEAVIWTVFTRPIYISEKQLRQFRKLYSNEKSSETYEHISDNYRPVQPLNNRRVLKNVRFQLL</sequence>
<keyword evidence="4" id="KW-0964">Secreted</keyword>
<comment type="catalytic activity">
    <reaction evidence="9">
        <text>hydrogencarbonate + H(+) = CO2 + H2O</text>
        <dbReference type="Rhea" id="RHEA:10748"/>
        <dbReference type="ChEBI" id="CHEBI:15377"/>
        <dbReference type="ChEBI" id="CHEBI:15378"/>
        <dbReference type="ChEBI" id="CHEBI:16526"/>
        <dbReference type="ChEBI" id="CHEBI:17544"/>
        <dbReference type="EC" id="4.2.1.1"/>
    </reaction>
</comment>